<keyword evidence="4" id="KW-0560">Oxidoreductase</keyword>
<dbReference type="OrthoDB" id="5389341at2"/>
<dbReference type="Gene3D" id="1.10.1040.50">
    <property type="match status" value="1"/>
</dbReference>
<dbReference type="UniPathway" id="UPA00659"/>
<feature type="domain" description="3-hydroxyacyl-CoA dehydrogenase NAD binding" evidence="9">
    <location>
        <begin position="18"/>
        <end position="202"/>
    </location>
</feature>
<dbReference type="InterPro" id="IPR036291">
    <property type="entry name" value="NAD(P)-bd_dom_sf"/>
</dbReference>
<keyword evidence="2" id="KW-0276">Fatty acid metabolism</keyword>
<dbReference type="Gene3D" id="3.40.50.720">
    <property type="entry name" value="NAD(P)-binding Rossmann-like Domain"/>
    <property type="match status" value="1"/>
</dbReference>
<dbReference type="SUPFAM" id="SSF52096">
    <property type="entry name" value="ClpP/crotonase"/>
    <property type="match status" value="1"/>
</dbReference>
<keyword evidence="3" id="KW-0442">Lipid degradation</keyword>
<dbReference type="InterPro" id="IPR008927">
    <property type="entry name" value="6-PGluconate_DH-like_C_sf"/>
</dbReference>
<dbReference type="InterPro" id="IPR006176">
    <property type="entry name" value="3-OHacyl-CoA_DH_NAD-bd"/>
</dbReference>
<dbReference type="GO" id="GO:0070403">
    <property type="term" value="F:NAD+ binding"/>
    <property type="evidence" value="ECO:0007669"/>
    <property type="project" value="InterPro"/>
</dbReference>
<organism evidence="10 11">
    <name type="scientific">Aquabacter spiritensis</name>
    <dbReference type="NCBI Taxonomy" id="933073"/>
    <lineage>
        <taxon>Bacteria</taxon>
        <taxon>Pseudomonadati</taxon>
        <taxon>Pseudomonadota</taxon>
        <taxon>Alphaproteobacteria</taxon>
        <taxon>Hyphomicrobiales</taxon>
        <taxon>Xanthobacteraceae</taxon>
        <taxon>Aquabacter</taxon>
    </lineage>
</organism>
<dbReference type="RefSeq" id="WP_132032483.1">
    <property type="nucleotide sequence ID" value="NZ_SMAI01000009.1"/>
</dbReference>
<evidence type="ECO:0000256" key="2">
    <source>
        <dbReference type="ARBA" id="ARBA00022832"/>
    </source>
</evidence>
<comment type="catalytic activity">
    <reaction evidence="7">
        <text>a (3S)-3-hydroxyacyl-CoA + NAD(+) = a 3-oxoacyl-CoA + NADH + H(+)</text>
        <dbReference type="Rhea" id="RHEA:22432"/>
        <dbReference type="ChEBI" id="CHEBI:15378"/>
        <dbReference type="ChEBI" id="CHEBI:57318"/>
        <dbReference type="ChEBI" id="CHEBI:57540"/>
        <dbReference type="ChEBI" id="CHEBI:57945"/>
        <dbReference type="ChEBI" id="CHEBI:90726"/>
        <dbReference type="EC" id="1.1.1.35"/>
    </reaction>
</comment>
<feature type="domain" description="3-hydroxyacyl-CoA dehydrogenase C-terminal" evidence="8">
    <location>
        <begin position="204"/>
        <end position="305"/>
    </location>
</feature>
<dbReference type="CDD" id="cd06558">
    <property type="entry name" value="crotonase-like"/>
    <property type="match status" value="1"/>
</dbReference>
<dbReference type="GO" id="GO:0003857">
    <property type="term" value="F:(3S)-3-hydroxyacyl-CoA dehydrogenase (NAD+) activity"/>
    <property type="evidence" value="ECO:0007669"/>
    <property type="project" value="UniProtKB-EC"/>
</dbReference>
<dbReference type="GO" id="GO:0006635">
    <property type="term" value="P:fatty acid beta-oxidation"/>
    <property type="evidence" value="ECO:0007669"/>
    <property type="project" value="UniProtKB-UniPathway"/>
</dbReference>
<dbReference type="PANTHER" id="PTHR48075">
    <property type="entry name" value="3-HYDROXYACYL-COA DEHYDROGENASE FAMILY PROTEIN"/>
    <property type="match status" value="1"/>
</dbReference>
<evidence type="ECO:0000259" key="8">
    <source>
        <dbReference type="Pfam" id="PF00725"/>
    </source>
</evidence>
<name>A0A4R3LXL8_9HYPH</name>
<evidence type="ECO:0000313" key="11">
    <source>
        <dbReference type="Proteomes" id="UP000294664"/>
    </source>
</evidence>
<dbReference type="InterPro" id="IPR029045">
    <property type="entry name" value="ClpP/crotonase-like_dom_sf"/>
</dbReference>
<protein>
    <submittedName>
        <fullName evidence="10">3-hydroxyacyl-CoA dehydrogenase</fullName>
    </submittedName>
</protein>
<evidence type="ECO:0000313" key="10">
    <source>
        <dbReference type="EMBL" id="TCT03475.1"/>
    </source>
</evidence>
<comment type="pathway">
    <text evidence="1">Lipid metabolism; fatty acid beta-oxidation.</text>
</comment>
<dbReference type="Pfam" id="PF02737">
    <property type="entry name" value="3HCDH_N"/>
    <property type="match status" value="1"/>
</dbReference>
<evidence type="ECO:0000256" key="7">
    <source>
        <dbReference type="ARBA" id="ARBA00049556"/>
    </source>
</evidence>
<keyword evidence="6" id="KW-0443">Lipid metabolism</keyword>
<dbReference type="Proteomes" id="UP000294664">
    <property type="component" value="Unassembled WGS sequence"/>
</dbReference>
<reference evidence="10 11" key="1">
    <citation type="submission" date="2019-03" db="EMBL/GenBank/DDBJ databases">
        <title>Genomic Encyclopedia of Type Strains, Phase IV (KMG-IV): sequencing the most valuable type-strain genomes for metagenomic binning, comparative biology and taxonomic classification.</title>
        <authorList>
            <person name="Goeker M."/>
        </authorList>
    </citation>
    <scope>NUCLEOTIDE SEQUENCE [LARGE SCALE GENOMIC DNA]</scope>
    <source>
        <strain evidence="10 11">DSM 9035</strain>
    </source>
</reference>
<dbReference type="AlphaFoldDB" id="A0A4R3LXL8"/>
<evidence type="ECO:0000259" key="9">
    <source>
        <dbReference type="Pfam" id="PF02737"/>
    </source>
</evidence>
<evidence type="ECO:0000256" key="3">
    <source>
        <dbReference type="ARBA" id="ARBA00022963"/>
    </source>
</evidence>
<dbReference type="Gene3D" id="3.90.226.10">
    <property type="entry name" value="2-enoyl-CoA Hydratase, Chain A, domain 1"/>
    <property type="match status" value="1"/>
</dbReference>
<dbReference type="PANTHER" id="PTHR48075:SF7">
    <property type="entry name" value="3-HYDROXYACYL-COA DEHYDROGENASE-RELATED"/>
    <property type="match status" value="1"/>
</dbReference>
<evidence type="ECO:0000256" key="5">
    <source>
        <dbReference type="ARBA" id="ARBA00023027"/>
    </source>
</evidence>
<dbReference type="Pfam" id="PF00378">
    <property type="entry name" value="ECH_1"/>
    <property type="match status" value="1"/>
</dbReference>
<dbReference type="SUPFAM" id="SSF51735">
    <property type="entry name" value="NAD(P)-binding Rossmann-fold domains"/>
    <property type="match status" value="1"/>
</dbReference>
<proteinExistence type="predicted"/>
<keyword evidence="11" id="KW-1185">Reference proteome</keyword>
<sequence length="784" mass="83552">MSENGQAGKPAKTRDIRKVAVIGAGVMGAGIAAQVANAGIETLLLDIVPEGADDRSAIAKGAIAKLEKAEPAAFMAKRNARLVVPGNIEDDLEKLAACDWIIEAVVERLDVKQALYARIDAARAPGTPVSSNTSTIPLGDLTRGLPDGFRRDFLITHFFNPPRYMRLLEVVAGPETDPASLARVSAFADLKLGKTVVPCKDTPGFIANRLGTYWLQAAVIEALDLGLSVEEADAVMGRPFGFPKTGVFGLLDLVGLDLMPHVQGSLKRALPADDPFHAVLRDVPLIEEMIRTGYTGRKGKGGFYRLNRADGGKVKEAIDLSSGAYRTEEKAALPEGAEKDLAALIGAPVPMGRYAWRVLGRTLAYAARLVPEAADDIVAIDEAMRLGYNWKWGPFELIDRIGAAALIARLKQDGADIPPLLALAESQPFYRVADGTRQYLGVDGVYRDIVRPEGVLLLADIKLKTAPVLKNGSAALWDIGDGVLCLEFTSKGNSLDDGIIGLLGKALKLVKEKHKALVIYNEGTNFSVGANLGLALFACNIAAFGEVEKLVSTGQKVYQDLKYAPFPVVAAPAGMALGGGCELLLHSSAVQAHAESYIGLVECGVGLIPGWGGCKEMLTRWQAEPSMPKGPMPAPSKVFETVSVATVSKSAAEAKDLLFLRAGDGITMNRDRLLADAKARALAMVEAYAPPKPVDLTLPGPSGKTAMVMAAEGFHRRGVATKHDLVVADALATVLSGGKADHIEPVTEAQILELERESFMRLIRTHATLARIEHTLETGRPLRN</sequence>
<evidence type="ECO:0000256" key="1">
    <source>
        <dbReference type="ARBA" id="ARBA00005005"/>
    </source>
</evidence>
<dbReference type="Pfam" id="PF00725">
    <property type="entry name" value="3HCDH"/>
    <property type="match status" value="2"/>
</dbReference>
<dbReference type="InterPro" id="IPR001753">
    <property type="entry name" value="Enoyl-CoA_hydra/iso"/>
</dbReference>
<evidence type="ECO:0000256" key="6">
    <source>
        <dbReference type="ARBA" id="ARBA00023098"/>
    </source>
</evidence>
<dbReference type="SUPFAM" id="SSF48179">
    <property type="entry name" value="6-phosphogluconate dehydrogenase C-terminal domain-like"/>
    <property type="match status" value="2"/>
</dbReference>
<evidence type="ECO:0000256" key="4">
    <source>
        <dbReference type="ARBA" id="ARBA00023002"/>
    </source>
</evidence>
<accession>A0A4R3LXL8</accession>
<feature type="domain" description="3-hydroxyacyl-CoA dehydrogenase C-terminal" evidence="8">
    <location>
        <begin position="355"/>
        <end position="404"/>
    </location>
</feature>
<comment type="caution">
    <text evidence="10">The sequence shown here is derived from an EMBL/GenBank/DDBJ whole genome shotgun (WGS) entry which is preliminary data.</text>
</comment>
<dbReference type="InterPro" id="IPR006108">
    <property type="entry name" value="3HC_DH_C"/>
</dbReference>
<keyword evidence="5" id="KW-0520">NAD</keyword>
<dbReference type="EMBL" id="SMAI01000009">
    <property type="protein sequence ID" value="TCT03475.1"/>
    <property type="molecule type" value="Genomic_DNA"/>
</dbReference>
<gene>
    <name evidence="10" type="ORF">EDC64_10925</name>
</gene>